<name>A0AAD5SFB2_9FUNG</name>
<dbReference type="GO" id="GO:0016746">
    <property type="term" value="F:acyltransferase activity"/>
    <property type="evidence" value="ECO:0007669"/>
    <property type="project" value="UniProtKB-KW"/>
</dbReference>
<dbReference type="AlphaFoldDB" id="A0AAD5SFB2"/>
<reference evidence="7" key="1">
    <citation type="submission" date="2020-05" db="EMBL/GenBank/DDBJ databases">
        <title>Phylogenomic resolution of chytrid fungi.</title>
        <authorList>
            <person name="Stajich J.E."/>
            <person name="Amses K."/>
            <person name="Simmons R."/>
            <person name="Seto K."/>
            <person name="Myers J."/>
            <person name="Bonds A."/>
            <person name="Quandt C.A."/>
            <person name="Barry K."/>
            <person name="Liu P."/>
            <person name="Grigoriev I."/>
            <person name="Longcore J.E."/>
            <person name="James T.Y."/>
        </authorList>
    </citation>
    <scope>NUCLEOTIDE SEQUENCE</scope>
    <source>
        <strain evidence="7">JEL0318</strain>
    </source>
</reference>
<dbReference type="Gene3D" id="3.30.559.70">
    <property type="entry name" value="Choline/Carnitine o-acyltransferase, domain 2"/>
    <property type="match status" value="1"/>
</dbReference>
<feature type="domain" description="Choline/carnitine acyltransferase" evidence="6">
    <location>
        <begin position="17"/>
        <end position="599"/>
    </location>
</feature>
<sequence length="622" mass="69948">MSSTPRTFAHQPNLPRLPIPDLDETLQRYQKSLRPVLDPATLSTSTSHITSFRNGLGPVLQQRLKEHDKGEPNSWLERWWLRLAYHSWREGLMINSNWYMLARDLPAHPKDFLTREEDKAGKEFRGFTEFQINRAAGIVNNLLDYKELVDSETLPPEATKTGFLDMNQYRQMIGITRVPKPGCDINVGSHPAEGRHIVVLVRDQVYVAEVYEEGTWNRVSVADIEKQLKYIVGDITKKKIPQPAIPSFTGVHRDIWAEMHAHLKQLSVRNAESFFTIETALFAVCLDDYHLPSNIDYHARNVFHGRGGHNRWFDKAISVVVSADGKLGLNGEHSPCDALVPALMFDHCIKHEPAKDPPNAKQGATLRQPRLLEWHVDAKVEKGLAEAQKWLDQTIADSDVGLLHFGEFGADSIKKDAKVSPDAFMQMALQLTFYRLHNFCAAVYETASTRQFLHGRTETCRSLSEDSKNFVRLFQDEKASANDKYAALQNACTSHIEYLTAASNGKGVDRHLLGLRMCIKEGESAEIFKDPAYAQSSTWRLSTSGLFPGDRVLGTGFGAVAPDGYGMNYMLGGKVIKIGIESKNSCKETSTDAFRKMLAAALRDMIHVCREVNDQQQAKAKL</sequence>
<evidence type="ECO:0000256" key="1">
    <source>
        <dbReference type="ARBA" id="ARBA00005232"/>
    </source>
</evidence>
<evidence type="ECO:0000313" key="8">
    <source>
        <dbReference type="Proteomes" id="UP001212841"/>
    </source>
</evidence>
<evidence type="ECO:0000256" key="3">
    <source>
        <dbReference type="ARBA" id="ARBA00023315"/>
    </source>
</evidence>
<keyword evidence="2 5" id="KW-0808">Transferase</keyword>
<gene>
    <name evidence="7" type="ORF">HK097_003759</name>
</gene>
<dbReference type="InterPro" id="IPR042231">
    <property type="entry name" value="Cho/carn_acyl_trans_2"/>
</dbReference>
<evidence type="ECO:0000313" key="7">
    <source>
        <dbReference type="EMBL" id="KAJ3053646.1"/>
    </source>
</evidence>
<dbReference type="PROSITE" id="PS00439">
    <property type="entry name" value="ACYLTRANSF_C_1"/>
    <property type="match status" value="1"/>
</dbReference>
<proteinExistence type="inferred from homology"/>
<dbReference type="PROSITE" id="PS00440">
    <property type="entry name" value="ACYLTRANSF_C_2"/>
    <property type="match status" value="1"/>
</dbReference>
<organism evidence="7 8">
    <name type="scientific">Rhizophlyctis rosea</name>
    <dbReference type="NCBI Taxonomy" id="64517"/>
    <lineage>
        <taxon>Eukaryota</taxon>
        <taxon>Fungi</taxon>
        <taxon>Fungi incertae sedis</taxon>
        <taxon>Chytridiomycota</taxon>
        <taxon>Chytridiomycota incertae sedis</taxon>
        <taxon>Chytridiomycetes</taxon>
        <taxon>Rhizophlyctidales</taxon>
        <taxon>Rhizophlyctidaceae</taxon>
        <taxon>Rhizophlyctis</taxon>
    </lineage>
</organism>
<dbReference type="InterPro" id="IPR039551">
    <property type="entry name" value="Cho/carn_acyl_trans"/>
</dbReference>
<evidence type="ECO:0000256" key="5">
    <source>
        <dbReference type="RuleBase" id="RU003801"/>
    </source>
</evidence>
<dbReference type="Proteomes" id="UP001212841">
    <property type="component" value="Unassembled WGS sequence"/>
</dbReference>
<dbReference type="Pfam" id="PF00755">
    <property type="entry name" value="Carn_acyltransf"/>
    <property type="match status" value="1"/>
</dbReference>
<evidence type="ECO:0000259" key="6">
    <source>
        <dbReference type="Pfam" id="PF00755"/>
    </source>
</evidence>
<keyword evidence="3 5" id="KW-0012">Acyltransferase</keyword>
<comment type="similarity">
    <text evidence="1 5">Belongs to the carnitine/choline acetyltransferase family.</text>
</comment>
<dbReference type="SUPFAM" id="SSF52777">
    <property type="entry name" value="CoA-dependent acyltransferases"/>
    <property type="match status" value="2"/>
</dbReference>
<comment type="caution">
    <text evidence="7">The sequence shown here is derived from an EMBL/GenBank/DDBJ whole genome shotgun (WGS) entry which is preliminary data.</text>
</comment>
<dbReference type="InterPro" id="IPR023213">
    <property type="entry name" value="CAT-like_dom_sf"/>
</dbReference>
<keyword evidence="8" id="KW-1185">Reference proteome</keyword>
<dbReference type="PANTHER" id="PTHR22589">
    <property type="entry name" value="CARNITINE O-ACYLTRANSFERASE"/>
    <property type="match status" value="1"/>
</dbReference>
<dbReference type="PANTHER" id="PTHR22589:SF107">
    <property type="entry name" value="CHOLINE_CARNITINE ACYLTRANSFERASE DOMAIN-CONTAINING PROTEIN"/>
    <property type="match status" value="1"/>
</dbReference>
<evidence type="ECO:0000256" key="4">
    <source>
        <dbReference type="PIRSR" id="PIRSR600542-1"/>
    </source>
</evidence>
<dbReference type="InterPro" id="IPR000542">
    <property type="entry name" value="Carn_acyl_trans"/>
</dbReference>
<dbReference type="Gene3D" id="3.30.559.10">
    <property type="entry name" value="Chloramphenicol acetyltransferase-like domain"/>
    <property type="match status" value="1"/>
</dbReference>
<protein>
    <recommendedName>
        <fullName evidence="6">Choline/carnitine acyltransferase domain-containing protein</fullName>
    </recommendedName>
</protein>
<accession>A0AAD5SFB2</accession>
<dbReference type="EMBL" id="JADGJD010000191">
    <property type="protein sequence ID" value="KAJ3053646.1"/>
    <property type="molecule type" value="Genomic_DNA"/>
</dbReference>
<feature type="active site" description="Proton acceptor" evidence="4">
    <location>
        <position position="333"/>
    </location>
</feature>
<evidence type="ECO:0000256" key="2">
    <source>
        <dbReference type="ARBA" id="ARBA00022679"/>
    </source>
</evidence>